<dbReference type="Proteomes" id="UP000294360">
    <property type="component" value="Plasmid 2"/>
</dbReference>
<keyword evidence="5" id="KW-0692">RNA repair</keyword>
<keyword evidence="4" id="KW-0547">Nucleotide-binding</keyword>
<dbReference type="AlphaFoldDB" id="A0A4U8Z760"/>
<organism evidence="10 11">
    <name type="scientific">Methylocella tundrae</name>
    <dbReference type="NCBI Taxonomy" id="227605"/>
    <lineage>
        <taxon>Bacteria</taxon>
        <taxon>Pseudomonadati</taxon>
        <taxon>Pseudomonadota</taxon>
        <taxon>Alphaproteobacteria</taxon>
        <taxon>Hyphomicrobiales</taxon>
        <taxon>Beijerinckiaceae</taxon>
        <taxon>Methylocella</taxon>
    </lineage>
</organism>
<geneLocation type="plasmid" evidence="10 11">
    <name>2</name>
</geneLocation>
<dbReference type="GO" id="GO:0046872">
    <property type="term" value="F:metal ion binding"/>
    <property type="evidence" value="ECO:0007669"/>
    <property type="project" value="UniProtKB-KW"/>
</dbReference>
<comment type="catalytic activity">
    <reaction evidence="8">
        <text>a 3'-end 3'-phospho-ribonucleotide-RNA + a 5'-end dephospho-ribonucleoside-RNA + GTP = a ribonucleotidyl-ribonucleotide-RNA + GMP + diphosphate</text>
        <dbReference type="Rhea" id="RHEA:68076"/>
        <dbReference type="Rhea" id="RHEA-COMP:10463"/>
        <dbReference type="Rhea" id="RHEA-COMP:13936"/>
        <dbReference type="Rhea" id="RHEA-COMP:17355"/>
        <dbReference type="ChEBI" id="CHEBI:33019"/>
        <dbReference type="ChEBI" id="CHEBI:37565"/>
        <dbReference type="ChEBI" id="CHEBI:58115"/>
        <dbReference type="ChEBI" id="CHEBI:83062"/>
        <dbReference type="ChEBI" id="CHEBI:138284"/>
        <dbReference type="ChEBI" id="CHEBI:173118"/>
        <dbReference type="EC" id="6.5.1.8"/>
    </reaction>
</comment>
<name>A0A4U8Z760_METTU</name>
<evidence type="ECO:0000313" key="11">
    <source>
        <dbReference type="Proteomes" id="UP000294360"/>
    </source>
</evidence>
<dbReference type="PANTHER" id="PTHR11118:SF1">
    <property type="entry name" value="RNA-SPLICING LIGASE RTCB HOMOLOG"/>
    <property type="match status" value="1"/>
</dbReference>
<dbReference type="OrthoDB" id="9802323at2"/>
<evidence type="ECO:0000256" key="7">
    <source>
        <dbReference type="ARBA" id="ARBA00023211"/>
    </source>
</evidence>
<protein>
    <recommendedName>
        <fullName evidence="1">3'-phosphate/5'-hydroxy nucleic acid ligase</fullName>
        <ecNumber evidence="1">6.5.1.8</ecNumber>
    </recommendedName>
</protein>
<keyword evidence="3 9" id="KW-0479">Metal-binding</keyword>
<dbReference type="EC" id="6.5.1.8" evidence="1"/>
<dbReference type="Pfam" id="PF01139">
    <property type="entry name" value="RtcB"/>
    <property type="match status" value="1"/>
</dbReference>
<dbReference type="InterPro" id="IPR036025">
    <property type="entry name" value="RtcB-like_sf"/>
</dbReference>
<evidence type="ECO:0000256" key="5">
    <source>
        <dbReference type="ARBA" id="ARBA00022800"/>
    </source>
</evidence>
<proteinExistence type="predicted"/>
<evidence type="ECO:0000256" key="8">
    <source>
        <dbReference type="ARBA" id="ARBA00047746"/>
    </source>
</evidence>
<evidence type="ECO:0000256" key="9">
    <source>
        <dbReference type="PIRSR" id="PIRSR601233-3"/>
    </source>
</evidence>
<keyword evidence="7 9" id="KW-0464">Manganese</keyword>
<dbReference type="GO" id="GO:0003972">
    <property type="term" value="F:RNA ligase (ATP) activity"/>
    <property type="evidence" value="ECO:0007669"/>
    <property type="project" value="TreeGrafter"/>
</dbReference>
<dbReference type="SUPFAM" id="SSF103365">
    <property type="entry name" value="Hypothetical protein PH1602"/>
    <property type="match status" value="1"/>
</dbReference>
<dbReference type="GO" id="GO:0042245">
    <property type="term" value="P:RNA repair"/>
    <property type="evidence" value="ECO:0007669"/>
    <property type="project" value="UniProtKB-KW"/>
</dbReference>
<evidence type="ECO:0000256" key="3">
    <source>
        <dbReference type="ARBA" id="ARBA00022723"/>
    </source>
</evidence>
<dbReference type="GO" id="GO:0170057">
    <property type="term" value="F:RNA ligase (GTP) activity"/>
    <property type="evidence" value="ECO:0007669"/>
    <property type="project" value="UniProtKB-EC"/>
</dbReference>
<dbReference type="KEGG" id="mtun:MTUNDRAET4_0274.1"/>
<accession>A0A4U8Z760</accession>
<keyword evidence="2 10" id="KW-0436">Ligase</keyword>
<sequence>MDPARFTRVDATTWRIEPQGSMHVPAIIYADESLISGMDDKVYEQAVNVSKLPGIVQGSYVMPDAHWGYGFPIGGVAAFDPEQGGVVSAGGVGFDISCGVRTMLTGLSVTDTLLVQKTLADSLSRQIPPQRETRAAIPNRRVLRP</sequence>
<keyword evidence="6" id="KW-0342">GTP-binding</keyword>
<reference evidence="10 11" key="1">
    <citation type="submission" date="2019-03" db="EMBL/GenBank/DDBJ databases">
        <authorList>
            <person name="Kox A.R. M."/>
        </authorList>
    </citation>
    <scope>NUCLEOTIDE SEQUENCE [LARGE SCALE GENOMIC DNA]</scope>
    <source>
        <strain evidence="10">MTUNDRAET4 annotated genome</strain>
        <plasmid evidence="11">2</plasmid>
    </source>
</reference>
<evidence type="ECO:0000313" key="10">
    <source>
        <dbReference type="EMBL" id="VFU16637.1"/>
    </source>
</evidence>
<comment type="cofactor">
    <cofactor evidence="9">
        <name>Mn(2+)</name>
        <dbReference type="ChEBI" id="CHEBI:29035"/>
    </cofactor>
    <text evidence="9">Binds 2 manganese ions per subunit.</text>
</comment>
<gene>
    <name evidence="10" type="ORF">MTUNDRAET4_0274</name>
</gene>
<evidence type="ECO:0000256" key="6">
    <source>
        <dbReference type="ARBA" id="ARBA00023134"/>
    </source>
</evidence>
<dbReference type="PANTHER" id="PTHR11118">
    <property type="entry name" value="RNA-SPLICING LIGASE RTCB HOMOLOG"/>
    <property type="match status" value="1"/>
</dbReference>
<evidence type="ECO:0000256" key="2">
    <source>
        <dbReference type="ARBA" id="ARBA00022598"/>
    </source>
</evidence>
<dbReference type="Gene3D" id="3.90.1860.10">
    <property type="entry name" value="tRNA-splicing ligase RtcB"/>
    <property type="match status" value="1"/>
</dbReference>
<dbReference type="GO" id="GO:0005525">
    <property type="term" value="F:GTP binding"/>
    <property type="evidence" value="ECO:0007669"/>
    <property type="project" value="UniProtKB-KW"/>
</dbReference>
<evidence type="ECO:0000256" key="4">
    <source>
        <dbReference type="ARBA" id="ARBA00022741"/>
    </source>
</evidence>
<dbReference type="InterPro" id="IPR001233">
    <property type="entry name" value="RtcB"/>
</dbReference>
<keyword evidence="10" id="KW-0614">Plasmid</keyword>
<dbReference type="EMBL" id="LR536451">
    <property type="protein sequence ID" value="VFU16637.1"/>
    <property type="molecule type" value="Genomic_DNA"/>
</dbReference>
<dbReference type="GO" id="GO:0006396">
    <property type="term" value="P:RNA processing"/>
    <property type="evidence" value="ECO:0007669"/>
    <property type="project" value="InterPro"/>
</dbReference>
<evidence type="ECO:0000256" key="1">
    <source>
        <dbReference type="ARBA" id="ARBA00012726"/>
    </source>
</evidence>
<feature type="binding site" evidence="9">
    <location>
        <position position="95"/>
    </location>
    <ligand>
        <name>Mn(2+)</name>
        <dbReference type="ChEBI" id="CHEBI:29035"/>
        <label>1</label>
    </ligand>
</feature>